<dbReference type="Proteomes" id="UP000634136">
    <property type="component" value="Unassembled WGS sequence"/>
</dbReference>
<gene>
    <name evidence="1" type="ORF">G2W53_026937</name>
</gene>
<organism evidence="1 2">
    <name type="scientific">Senna tora</name>
    <dbReference type="NCBI Taxonomy" id="362788"/>
    <lineage>
        <taxon>Eukaryota</taxon>
        <taxon>Viridiplantae</taxon>
        <taxon>Streptophyta</taxon>
        <taxon>Embryophyta</taxon>
        <taxon>Tracheophyta</taxon>
        <taxon>Spermatophyta</taxon>
        <taxon>Magnoliopsida</taxon>
        <taxon>eudicotyledons</taxon>
        <taxon>Gunneridae</taxon>
        <taxon>Pentapetalae</taxon>
        <taxon>rosids</taxon>
        <taxon>fabids</taxon>
        <taxon>Fabales</taxon>
        <taxon>Fabaceae</taxon>
        <taxon>Caesalpinioideae</taxon>
        <taxon>Cassia clade</taxon>
        <taxon>Senna</taxon>
    </lineage>
</organism>
<name>A0A834WG42_9FABA</name>
<evidence type="ECO:0000313" key="1">
    <source>
        <dbReference type="EMBL" id="KAF7821482.1"/>
    </source>
</evidence>
<sequence length="71" mass="8008">MTQGSPPRSLKGILVGRPAVDDVDRRPLKINESLVNFFIVQNPTCICWVKMKPMTQGNVPRSFKAIRLERG</sequence>
<dbReference type="EMBL" id="JAAIUW010000008">
    <property type="protein sequence ID" value="KAF7821482.1"/>
    <property type="molecule type" value="Genomic_DNA"/>
</dbReference>
<proteinExistence type="predicted"/>
<comment type="caution">
    <text evidence="1">The sequence shown here is derived from an EMBL/GenBank/DDBJ whole genome shotgun (WGS) entry which is preliminary data.</text>
</comment>
<accession>A0A834WG42</accession>
<protein>
    <submittedName>
        <fullName evidence="1">Uncharacterized protein</fullName>
    </submittedName>
</protein>
<dbReference type="AlphaFoldDB" id="A0A834WG42"/>
<evidence type="ECO:0000313" key="2">
    <source>
        <dbReference type="Proteomes" id="UP000634136"/>
    </source>
</evidence>
<keyword evidence="2" id="KW-1185">Reference proteome</keyword>
<reference evidence="1" key="1">
    <citation type="submission" date="2020-09" db="EMBL/GenBank/DDBJ databases">
        <title>Genome-Enabled Discovery of Anthraquinone Biosynthesis in Senna tora.</title>
        <authorList>
            <person name="Kang S.-H."/>
            <person name="Pandey R.P."/>
            <person name="Lee C.-M."/>
            <person name="Sim J.-S."/>
            <person name="Jeong J.-T."/>
            <person name="Choi B.-S."/>
            <person name="Jung M."/>
            <person name="Ginzburg D."/>
            <person name="Zhao K."/>
            <person name="Won S.Y."/>
            <person name="Oh T.-J."/>
            <person name="Yu Y."/>
            <person name="Kim N.-H."/>
            <person name="Lee O.R."/>
            <person name="Lee T.-H."/>
            <person name="Bashyal P."/>
            <person name="Kim T.-S."/>
            <person name="Lee W.-H."/>
            <person name="Kawkins C."/>
            <person name="Kim C.-K."/>
            <person name="Kim J.S."/>
            <person name="Ahn B.O."/>
            <person name="Rhee S.Y."/>
            <person name="Sohng J.K."/>
        </authorList>
    </citation>
    <scope>NUCLEOTIDE SEQUENCE</scope>
    <source>
        <tissue evidence="1">Leaf</tissue>
    </source>
</reference>